<evidence type="ECO:0000313" key="3">
    <source>
        <dbReference type="Proteomes" id="UP000523821"/>
    </source>
</evidence>
<gene>
    <name evidence="2" type="ORF">GGQ63_001672</name>
</gene>
<reference evidence="2 3" key="1">
    <citation type="submission" date="2020-08" db="EMBL/GenBank/DDBJ databases">
        <title>Genomic Encyclopedia of Type Strains, Phase IV (KMG-IV): sequencing the most valuable type-strain genomes for metagenomic binning, comparative biology and taxonomic classification.</title>
        <authorList>
            <person name="Goeker M."/>
        </authorList>
    </citation>
    <scope>NUCLEOTIDE SEQUENCE [LARGE SCALE GENOMIC DNA]</scope>
    <source>
        <strain evidence="2 3">DSM 16268</strain>
    </source>
</reference>
<evidence type="ECO:0000259" key="1">
    <source>
        <dbReference type="Pfam" id="PF02581"/>
    </source>
</evidence>
<dbReference type="Pfam" id="PF02581">
    <property type="entry name" value="TMP-TENI"/>
    <property type="match status" value="1"/>
</dbReference>
<dbReference type="InterPro" id="IPR013785">
    <property type="entry name" value="Aldolase_TIM"/>
</dbReference>
<dbReference type="GO" id="GO:0009228">
    <property type="term" value="P:thiamine biosynthetic process"/>
    <property type="evidence" value="ECO:0007669"/>
    <property type="project" value="UniProtKB-KW"/>
</dbReference>
<evidence type="ECO:0000313" key="2">
    <source>
        <dbReference type="EMBL" id="MBB5752618.1"/>
    </source>
</evidence>
<dbReference type="RefSeq" id="WP_183854582.1">
    <property type="nucleotide sequence ID" value="NZ_JACHOO010000003.1"/>
</dbReference>
<dbReference type="InterPro" id="IPR022998">
    <property type="entry name" value="ThiamineP_synth_TenI"/>
</dbReference>
<name>A0A7W9CVF1_9HYPH</name>
<dbReference type="GO" id="GO:0004789">
    <property type="term" value="F:thiamine-phosphate diphosphorylase activity"/>
    <property type="evidence" value="ECO:0007669"/>
    <property type="project" value="UniProtKB-EC"/>
</dbReference>
<keyword evidence="3" id="KW-1185">Reference proteome</keyword>
<dbReference type="EC" id="2.5.1.3" evidence="2"/>
<dbReference type="AlphaFoldDB" id="A0A7W9CVF1"/>
<dbReference type="Gene3D" id="3.20.20.70">
    <property type="entry name" value="Aldolase class I"/>
    <property type="match status" value="1"/>
</dbReference>
<sequence>MAKTAPTPFGRLVLVTPPRADLDAFLPALDAALGAGDVASLIVAPDLAAPADLQAAAARIVPIAQRHGAAVILPDDTRLVGRTGADGVQIGSGLADLKLAIESLRPERIVGAAGITTRHQAMEIGEADPDYLFFGRLDGDTGPAIHPKSFDLAAWWSALFEIPAIVMGGATIGSVAEAVEARIEFVALRRAVWEHAEGPAAAVAEAIRTIAAHQPETAG</sequence>
<dbReference type="InterPro" id="IPR036206">
    <property type="entry name" value="ThiamineP_synth_sf"/>
</dbReference>
<protein>
    <submittedName>
        <fullName evidence="2">Thiamine-phosphate pyrophosphorylase</fullName>
        <ecNumber evidence="2">2.5.1.3</ecNumber>
    </submittedName>
</protein>
<organism evidence="2 3">
    <name type="scientific">Prosthecomicrobium pneumaticum</name>
    <dbReference type="NCBI Taxonomy" id="81895"/>
    <lineage>
        <taxon>Bacteria</taxon>
        <taxon>Pseudomonadati</taxon>
        <taxon>Pseudomonadota</taxon>
        <taxon>Alphaproteobacteria</taxon>
        <taxon>Hyphomicrobiales</taxon>
        <taxon>Kaistiaceae</taxon>
        <taxon>Prosthecomicrobium</taxon>
    </lineage>
</organism>
<dbReference type="Proteomes" id="UP000523821">
    <property type="component" value="Unassembled WGS sequence"/>
</dbReference>
<feature type="domain" description="Thiamine phosphate synthase/TenI" evidence="1">
    <location>
        <begin position="12"/>
        <end position="192"/>
    </location>
</feature>
<dbReference type="CDD" id="cd00564">
    <property type="entry name" value="TMP_TenI"/>
    <property type="match status" value="1"/>
</dbReference>
<dbReference type="EMBL" id="JACHOO010000003">
    <property type="protein sequence ID" value="MBB5752618.1"/>
    <property type="molecule type" value="Genomic_DNA"/>
</dbReference>
<proteinExistence type="predicted"/>
<keyword evidence="2" id="KW-0808">Transferase</keyword>
<accession>A0A7W9CVF1</accession>
<dbReference type="SUPFAM" id="SSF51391">
    <property type="entry name" value="Thiamin phosphate synthase"/>
    <property type="match status" value="1"/>
</dbReference>
<comment type="caution">
    <text evidence="2">The sequence shown here is derived from an EMBL/GenBank/DDBJ whole genome shotgun (WGS) entry which is preliminary data.</text>
</comment>